<name>A0ABQ1FRK1_9BACL</name>
<reference evidence="2" key="1">
    <citation type="journal article" date="2019" name="Int. J. Syst. Evol. Microbiol.">
        <title>The Global Catalogue of Microorganisms (GCM) 10K type strain sequencing project: providing services to taxonomists for standard genome sequencing and annotation.</title>
        <authorList>
            <consortium name="The Broad Institute Genomics Platform"/>
            <consortium name="The Broad Institute Genome Sequencing Center for Infectious Disease"/>
            <person name="Wu L."/>
            <person name="Ma J."/>
        </authorList>
    </citation>
    <scope>NUCLEOTIDE SEQUENCE [LARGE SCALE GENOMIC DNA]</scope>
    <source>
        <strain evidence="2">CGMCC 1.15044</strain>
    </source>
</reference>
<protein>
    <submittedName>
        <fullName evidence="1">Uncharacterized protein</fullName>
    </submittedName>
</protein>
<dbReference type="EMBL" id="BMHF01000002">
    <property type="protein sequence ID" value="GGA27991.1"/>
    <property type="molecule type" value="Genomic_DNA"/>
</dbReference>
<dbReference type="RefSeq" id="WP_094095571.1">
    <property type="nucleotide sequence ID" value="NZ_BMHF01000002.1"/>
</dbReference>
<comment type="caution">
    <text evidence="1">The sequence shown here is derived from an EMBL/GenBank/DDBJ whole genome shotgun (WGS) entry which is preliminary data.</text>
</comment>
<sequence length="176" mass="20286">MDKKLLNQALIDGLFTDKQVENMLETLANGLLLYDEGSSITAEDFLSRLEFKPSGGPQFAAADEFYTLAVRLCRRFQDEPSYETLQDCLSLQLDLWRAELLKLQDWLNWMGQAADGLIVLPDYDFPVLLQQPRLPEGFMIQDFHDLLLGMLESQPDQPWAVQQRNQLYERLGVVMQ</sequence>
<proteinExistence type="predicted"/>
<evidence type="ECO:0000313" key="2">
    <source>
        <dbReference type="Proteomes" id="UP000609323"/>
    </source>
</evidence>
<dbReference type="Proteomes" id="UP000609323">
    <property type="component" value="Unassembled WGS sequence"/>
</dbReference>
<keyword evidence="2" id="KW-1185">Reference proteome</keyword>
<organism evidence="1 2">
    <name type="scientific">Paenibacillus physcomitrellae</name>
    <dbReference type="NCBI Taxonomy" id="1619311"/>
    <lineage>
        <taxon>Bacteria</taxon>
        <taxon>Bacillati</taxon>
        <taxon>Bacillota</taxon>
        <taxon>Bacilli</taxon>
        <taxon>Bacillales</taxon>
        <taxon>Paenibacillaceae</taxon>
        <taxon>Paenibacillus</taxon>
    </lineage>
</organism>
<gene>
    <name evidence="1" type="ORF">GCM10010917_11160</name>
</gene>
<evidence type="ECO:0000313" key="1">
    <source>
        <dbReference type="EMBL" id="GGA27991.1"/>
    </source>
</evidence>
<accession>A0ABQ1FRK1</accession>